<evidence type="ECO:0000313" key="2">
    <source>
        <dbReference type="EMBL" id="EYF05910.1"/>
    </source>
</evidence>
<accession>A0A017TAQ9</accession>
<dbReference type="eggNOG" id="COG2856">
    <property type="taxonomic scope" value="Bacteria"/>
</dbReference>
<dbReference type="STRING" id="1192034.CAP_2912"/>
<sequence length="475" mass="51928">MVAAEQGHIEPGVLEGLARLWALDEEEFRGGKVAPIERVEGIGGATVFLLHGTYQDFDARDLGALERAMRAGRSLTAHMAAAGEVERLCRRIQFVPTPPAGPRPADAARQGYKLARHARAKLLLGGEPIGDIRVLLEEQLGIAVLVDHLVTKHLCAASICDAHGAAAAAVLEEDDADRHENPALTRVYLAHELCHLLFDPGAPGGIRLALDDRPDESSSPRTSTNTLLESRAKGFAAEFLIPFEGLQRLLRPPKEITDFQEAQAMVAKVRDHFSTPWEIAAYHLNNVRFIARSLSLSLRKNKLPAPPNQLATSLPAARGTPLLLDALRASGRTPDPSFGMSPSREVDETYARPAYVDEARSTTAAARDDSSSRVLKEALALCAAGRDIAAVDLLVDHLDDLFDAGEFQVARRALELLDPHKLTPKVLTGVLMVSDHMREQLGEARARFFERVRSALADTWSLDPERIERVTQRWG</sequence>
<comment type="caution">
    <text evidence="2">The sequence shown here is derived from an EMBL/GenBank/DDBJ whole genome shotgun (WGS) entry which is preliminary data.</text>
</comment>
<dbReference type="AlphaFoldDB" id="A0A017TAQ9"/>
<dbReference type="RefSeq" id="WP_156040828.1">
    <property type="nucleotide sequence ID" value="NZ_ASRX01000020.1"/>
</dbReference>
<organism evidence="2 3">
    <name type="scientific">Chondromyces apiculatus DSM 436</name>
    <dbReference type="NCBI Taxonomy" id="1192034"/>
    <lineage>
        <taxon>Bacteria</taxon>
        <taxon>Pseudomonadati</taxon>
        <taxon>Myxococcota</taxon>
        <taxon>Polyangia</taxon>
        <taxon>Polyangiales</taxon>
        <taxon>Polyangiaceae</taxon>
        <taxon>Chondromyces</taxon>
    </lineage>
</organism>
<dbReference type="EMBL" id="ASRX01000020">
    <property type="protein sequence ID" value="EYF05910.1"/>
    <property type="molecule type" value="Genomic_DNA"/>
</dbReference>
<dbReference type="Proteomes" id="UP000019678">
    <property type="component" value="Unassembled WGS sequence"/>
</dbReference>
<gene>
    <name evidence="2" type="ORF">CAP_2912</name>
</gene>
<dbReference type="PANTHER" id="PTHR43236:SF1">
    <property type="entry name" value="BLL7220 PROTEIN"/>
    <property type="match status" value="1"/>
</dbReference>
<name>A0A017TAQ9_9BACT</name>
<reference evidence="2 3" key="1">
    <citation type="submission" date="2013-05" db="EMBL/GenBank/DDBJ databases">
        <title>Genome assembly of Chondromyces apiculatus DSM 436.</title>
        <authorList>
            <person name="Sharma G."/>
            <person name="Khatri I."/>
            <person name="Kaur C."/>
            <person name="Mayilraj S."/>
            <person name="Subramanian S."/>
        </authorList>
    </citation>
    <scope>NUCLEOTIDE SEQUENCE [LARGE SCALE GENOMIC DNA]</scope>
    <source>
        <strain evidence="2 3">DSM 436</strain>
    </source>
</reference>
<dbReference type="InterPro" id="IPR010359">
    <property type="entry name" value="IrrE_HExxH"/>
</dbReference>
<keyword evidence="3" id="KW-1185">Reference proteome</keyword>
<protein>
    <recommendedName>
        <fullName evidence="1">IrrE N-terminal-like domain-containing protein</fullName>
    </recommendedName>
</protein>
<dbReference type="InterPro" id="IPR052345">
    <property type="entry name" value="Rad_response_metalloprotease"/>
</dbReference>
<feature type="domain" description="IrrE N-terminal-like" evidence="1">
    <location>
        <begin position="180"/>
        <end position="282"/>
    </location>
</feature>
<dbReference type="Pfam" id="PF06114">
    <property type="entry name" value="Peptidase_M78"/>
    <property type="match status" value="1"/>
</dbReference>
<proteinExistence type="predicted"/>
<dbReference type="OrthoDB" id="5497105at2"/>
<dbReference type="PANTHER" id="PTHR43236">
    <property type="entry name" value="ANTITOXIN HIGA1"/>
    <property type="match status" value="1"/>
</dbReference>
<evidence type="ECO:0000313" key="3">
    <source>
        <dbReference type="Proteomes" id="UP000019678"/>
    </source>
</evidence>
<evidence type="ECO:0000259" key="1">
    <source>
        <dbReference type="Pfam" id="PF06114"/>
    </source>
</evidence>